<comment type="cofactor">
    <cofactor evidence="2">
        <name>pyridoxal 5'-phosphate</name>
        <dbReference type="ChEBI" id="CHEBI:597326"/>
    </cofactor>
</comment>
<dbReference type="PANTHER" id="PTHR43050">
    <property type="entry name" value="SERINE / THREONINE RACEMASE FAMILY MEMBER"/>
    <property type="match status" value="1"/>
</dbReference>
<dbReference type="PANTHER" id="PTHR43050:SF1">
    <property type="entry name" value="SERINE RACEMASE"/>
    <property type="match status" value="1"/>
</dbReference>
<dbReference type="Gene3D" id="3.40.50.1100">
    <property type="match status" value="2"/>
</dbReference>
<dbReference type="SUPFAM" id="SSF53686">
    <property type="entry name" value="Tryptophan synthase beta subunit-like PLP-dependent enzymes"/>
    <property type="match status" value="1"/>
</dbReference>
<keyword evidence="7" id="KW-0663">Pyridoxal phosphate</keyword>
<dbReference type="InterPro" id="IPR001926">
    <property type="entry name" value="TrpB-like_PALP"/>
</dbReference>
<evidence type="ECO:0000313" key="10">
    <source>
        <dbReference type="EMBL" id="WMS86069.1"/>
    </source>
</evidence>
<evidence type="ECO:0000256" key="4">
    <source>
        <dbReference type="ARBA" id="ARBA00001946"/>
    </source>
</evidence>
<comment type="similarity">
    <text evidence="5">Belongs to the serine/threonine dehydratase family.</text>
</comment>
<evidence type="ECO:0000256" key="1">
    <source>
        <dbReference type="ARBA" id="ARBA00001913"/>
    </source>
</evidence>
<dbReference type="NCBIfam" id="NF005147">
    <property type="entry name" value="PRK06608.1"/>
    <property type="match status" value="1"/>
</dbReference>
<dbReference type="GO" id="GO:0003941">
    <property type="term" value="F:L-serine ammonia-lyase activity"/>
    <property type="evidence" value="ECO:0007669"/>
    <property type="project" value="TreeGrafter"/>
</dbReference>
<comment type="cofactor">
    <cofactor evidence="1">
        <name>Ca(2+)</name>
        <dbReference type="ChEBI" id="CHEBI:29108"/>
    </cofactor>
</comment>
<reference evidence="10 11" key="1">
    <citation type="submission" date="2023-08" db="EMBL/GenBank/DDBJ databases">
        <title>Pleionea litopenaei sp. nov., isolated from stomach of juvenile Litopenaeus vannamei.</title>
        <authorList>
            <person name="Rho A.M."/>
            <person name="Hwang C.Y."/>
        </authorList>
    </citation>
    <scope>NUCLEOTIDE SEQUENCE [LARGE SCALE GENOMIC DNA]</scope>
    <source>
        <strain evidence="10 11">HL-JVS1</strain>
    </source>
</reference>
<organism evidence="10 11">
    <name type="scientific">Pleionea litopenaei</name>
    <dbReference type="NCBI Taxonomy" id="3070815"/>
    <lineage>
        <taxon>Bacteria</taxon>
        <taxon>Pseudomonadati</taxon>
        <taxon>Pseudomonadota</taxon>
        <taxon>Gammaproteobacteria</taxon>
        <taxon>Oceanospirillales</taxon>
        <taxon>Pleioneaceae</taxon>
        <taxon>Pleionea</taxon>
    </lineage>
</organism>
<dbReference type="AlphaFoldDB" id="A0AA51RRA6"/>
<comment type="cofactor">
    <cofactor evidence="3">
        <name>Mn(2+)</name>
        <dbReference type="ChEBI" id="CHEBI:29035"/>
    </cofactor>
</comment>
<dbReference type="GO" id="GO:0030378">
    <property type="term" value="F:serine racemase activity"/>
    <property type="evidence" value="ECO:0007669"/>
    <property type="project" value="TreeGrafter"/>
</dbReference>
<feature type="domain" description="Tryptophan synthase beta chain-like PALP" evidence="9">
    <location>
        <begin position="15"/>
        <end position="304"/>
    </location>
</feature>
<evidence type="ECO:0000256" key="6">
    <source>
        <dbReference type="ARBA" id="ARBA00022842"/>
    </source>
</evidence>
<dbReference type="GO" id="GO:0005524">
    <property type="term" value="F:ATP binding"/>
    <property type="evidence" value="ECO:0007669"/>
    <property type="project" value="TreeGrafter"/>
</dbReference>
<dbReference type="InterPro" id="IPR000634">
    <property type="entry name" value="Ser/Thr_deHydtase_PyrdxlP-BS"/>
</dbReference>
<comment type="cofactor">
    <cofactor evidence="4">
        <name>Mg(2+)</name>
        <dbReference type="ChEBI" id="CHEBI:18420"/>
    </cofactor>
</comment>
<keyword evidence="11" id="KW-1185">Reference proteome</keyword>
<dbReference type="GO" id="GO:0030170">
    <property type="term" value="F:pyridoxal phosphate binding"/>
    <property type="evidence" value="ECO:0007669"/>
    <property type="project" value="InterPro"/>
</dbReference>
<evidence type="ECO:0000259" key="9">
    <source>
        <dbReference type="Pfam" id="PF00291"/>
    </source>
</evidence>
<dbReference type="GO" id="GO:0018114">
    <property type="term" value="F:threonine racemase activity"/>
    <property type="evidence" value="ECO:0007669"/>
    <property type="project" value="TreeGrafter"/>
</dbReference>
<dbReference type="RefSeq" id="WP_309201220.1">
    <property type="nucleotide sequence ID" value="NZ_CP133548.1"/>
</dbReference>
<keyword evidence="6" id="KW-0460">Magnesium</keyword>
<dbReference type="FunFam" id="3.40.50.1100:FF:000005">
    <property type="entry name" value="Threonine dehydratase catabolic"/>
    <property type="match status" value="1"/>
</dbReference>
<evidence type="ECO:0000256" key="8">
    <source>
        <dbReference type="ARBA" id="ARBA00023239"/>
    </source>
</evidence>
<evidence type="ECO:0000256" key="5">
    <source>
        <dbReference type="ARBA" id="ARBA00010869"/>
    </source>
</evidence>
<evidence type="ECO:0000256" key="3">
    <source>
        <dbReference type="ARBA" id="ARBA00001936"/>
    </source>
</evidence>
<dbReference type="Pfam" id="PF00291">
    <property type="entry name" value="PALP"/>
    <property type="match status" value="1"/>
</dbReference>
<evidence type="ECO:0000256" key="7">
    <source>
        <dbReference type="ARBA" id="ARBA00022898"/>
    </source>
</evidence>
<name>A0AA51RRA6_9GAMM</name>
<dbReference type="GO" id="GO:0006520">
    <property type="term" value="P:amino acid metabolic process"/>
    <property type="evidence" value="ECO:0007669"/>
    <property type="project" value="InterPro"/>
</dbReference>
<keyword evidence="8" id="KW-0456">Lyase</keyword>
<dbReference type="InterPro" id="IPR036052">
    <property type="entry name" value="TrpB-like_PALP_sf"/>
</dbReference>
<dbReference type="EMBL" id="CP133548">
    <property type="protein sequence ID" value="WMS86069.1"/>
    <property type="molecule type" value="Genomic_DNA"/>
</dbReference>
<dbReference type="PROSITE" id="PS00165">
    <property type="entry name" value="DEHYDRATASE_SER_THR"/>
    <property type="match status" value="1"/>
</dbReference>
<protein>
    <submittedName>
        <fullName evidence="10">Serine/threonine dehydratase</fullName>
    </submittedName>
</protein>
<sequence>MTTAQDIDSALNRIKRYIHKTPIITSSFLNHQLGHDVFFKVEAWQKVGAFKARGGINSVAHLVEQKKSPKRIIANSSGNHAQAIAWAAQQFNIPATIYAPQNISKVKARATLHYGASLELIETRAGVDDAVAAAAEENGVYWIPPYNHPDVIAGQGTAAREALTQLENVDAVFAPCGGGGLLSGTLVAFRAHSPNSNVFGVEPLLANDAAKSLRQGHIVKLAQPSSTLADGARTPSVGPLTFPHLQQLDDFFEAPEEAIIYWTQWLTHLLKVTLEPTSAMAMFGVTEWLKTQKSKKRVLVILSGGNIDQGTRHAIWENDFLDRLPKEL</sequence>
<dbReference type="Proteomes" id="UP001239782">
    <property type="component" value="Chromosome"/>
</dbReference>
<accession>A0AA51RRA6</accession>
<evidence type="ECO:0000256" key="2">
    <source>
        <dbReference type="ARBA" id="ARBA00001933"/>
    </source>
</evidence>
<gene>
    <name evidence="10" type="ORF">Q9312_12660</name>
</gene>
<evidence type="ECO:0000313" key="11">
    <source>
        <dbReference type="Proteomes" id="UP001239782"/>
    </source>
</evidence>
<proteinExistence type="inferred from homology"/>
<dbReference type="GO" id="GO:0008721">
    <property type="term" value="F:D-serine ammonia-lyase activity"/>
    <property type="evidence" value="ECO:0007669"/>
    <property type="project" value="TreeGrafter"/>
</dbReference>
<dbReference type="KEGG" id="plei:Q9312_12660"/>
<dbReference type="GO" id="GO:0000287">
    <property type="term" value="F:magnesium ion binding"/>
    <property type="evidence" value="ECO:0007669"/>
    <property type="project" value="TreeGrafter"/>
</dbReference>